<dbReference type="AlphaFoldDB" id="A0A8H7BY08"/>
<feature type="transmembrane region" description="Helical" evidence="1">
    <location>
        <begin position="31"/>
        <end position="49"/>
    </location>
</feature>
<dbReference type="EMBL" id="JABAYA010000013">
    <property type="protein sequence ID" value="KAF7730841.1"/>
    <property type="molecule type" value="Genomic_DNA"/>
</dbReference>
<gene>
    <name evidence="2" type="ORF">EC973_001359</name>
</gene>
<keyword evidence="1" id="KW-0472">Membrane</keyword>
<reference evidence="2" key="1">
    <citation type="submission" date="2020-01" db="EMBL/GenBank/DDBJ databases">
        <title>Genome Sequencing of Three Apophysomyces-Like Fungal Strains Confirms a Novel Fungal Genus in the Mucoromycota with divergent Burkholderia-like Endosymbiotic Bacteria.</title>
        <authorList>
            <person name="Stajich J.E."/>
            <person name="Macias A.M."/>
            <person name="Carter-House D."/>
            <person name="Lovett B."/>
            <person name="Kasson L.R."/>
            <person name="Berry K."/>
            <person name="Grigoriev I."/>
            <person name="Chang Y."/>
            <person name="Spatafora J."/>
            <person name="Kasson M.T."/>
        </authorList>
    </citation>
    <scope>NUCLEOTIDE SEQUENCE</scope>
    <source>
        <strain evidence="2">NRRL A-21654</strain>
    </source>
</reference>
<evidence type="ECO:0000313" key="2">
    <source>
        <dbReference type="EMBL" id="KAF7730841.1"/>
    </source>
</evidence>
<comment type="caution">
    <text evidence="2">The sequence shown here is derived from an EMBL/GenBank/DDBJ whole genome shotgun (WGS) entry which is preliminary data.</text>
</comment>
<sequence>MEQAMKDLLGFVFVTLHRDRTLVDLEFLDGVFIVSWISSIFYATLLNLIRLWLREHIGHLNPGFIPKPHLFTRVQCGIILQEAVAVPAVPRVLVAAPAPAAAAAVVVVVIVAPVARAIQLTMALVIPTERRRRQDERIRVEREE</sequence>
<evidence type="ECO:0000256" key="1">
    <source>
        <dbReference type="SAM" id="Phobius"/>
    </source>
</evidence>
<organism evidence="2 3">
    <name type="scientific">Apophysomyces ossiformis</name>
    <dbReference type="NCBI Taxonomy" id="679940"/>
    <lineage>
        <taxon>Eukaryota</taxon>
        <taxon>Fungi</taxon>
        <taxon>Fungi incertae sedis</taxon>
        <taxon>Mucoromycota</taxon>
        <taxon>Mucoromycotina</taxon>
        <taxon>Mucoromycetes</taxon>
        <taxon>Mucorales</taxon>
        <taxon>Mucorineae</taxon>
        <taxon>Mucoraceae</taxon>
        <taxon>Apophysomyces</taxon>
    </lineage>
</organism>
<accession>A0A8H7BY08</accession>
<feature type="transmembrane region" description="Helical" evidence="1">
    <location>
        <begin position="101"/>
        <end position="126"/>
    </location>
</feature>
<evidence type="ECO:0000313" key="3">
    <source>
        <dbReference type="Proteomes" id="UP000605846"/>
    </source>
</evidence>
<name>A0A8H7BY08_9FUNG</name>
<keyword evidence="3" id="KW-1185">Reference proteome</keyword>
<protein>
    <submittedName>
        <fullName evidence="2">Uncharacterized protein</fullName>
    </submittedName>
</protein>
<proteinExistence type="predicted"/>
<keyword evidence="1" id="KW-1133">Transmembrane helix</keyword>
<keyword evidence="1" id="KW-0812">Transmembrane</keyword>
<dbReference type="Proteomes" id="UP000605846">
    <property type="component" value="Unassembled WGS sequence"/>
</dbReference>